<dbReference type="AlphaFoldDB" id="A0A915KJ58"/>
<organism evidence="1 2">
    <name type="scientific">Romanomermis culicivorax</name>
    <name type="common">Nematode worm</name>
    <dbReference type="NCBI Taxonomy" id="13658"/>
    <lineage>
        <taxon>Eukaryota</taxon>
        <taxon>Metazoa</taxon>
        <taxon>Ecdysozoa</taxon>
        <taxon>Nematoda</taxon>
        <taxon>Enoplea</taxon>
        <taxon>Dorylaimia</taxon>
        <taxon>Mermithida</taxon>
        <taxon>Mermithoidea</taxon>
        <taxon>Mermithidae</taxon>
        <taxon>Romanomermis</taxon>
    </lineage>
</organism>
<keyword evidence="1" id="KW-1185">Reference proteome</keyword>
<name>A0A915KJ58_ROMCU</name>
<evidence type="ECO:0000313" key="1">
    <source>
        <dbReference type="Proteomes" id="UP000887565"/>
    </source>
</evidence>
<reference evidence="2" key="1">
    <citation type="submission" date="2022-11" db="UniProtKB">
        <authorList>
            <consortium name="WormBaseParasite"/>
        </authorList>
    </citation>
    <scope>IDENTIFICATION</scope>
</reference>
<dbReference type="Proteomes" id="UP000887565">
    <property type="component" value="Unplaced"/>
</dbReference>
<accession>A0A915KJ58</accession>
<sequence length="112" mass="12770">MGFTSFTRAMGQRTVKENIKMIESSDLRREDQCQGFLDEICRNISRRRKPEYSKLQPQFPNHPSGSVSLDSASALYEEDRGFEYLTKRYFSDAPATSKTYNISNIVASVSSV</sequence>
<evidence type="ECO:0000313" key="2">
    <source>
        <dbReference type="WBParaSite" id="nRc.2.0.1.t38041-RA"/>
    </source>
</evidence>
<dbReference type="WBParaSite" id="nRc.2.0.1.t38041-RA">
    <property type="protein sequence ID" value="nRc.2.0.1.t38041-RA"/>
    <property type="gene ID" value="nRc.2.0.1.g38041"/>
</dbReference>
<proteinExistence type="predicted"/>
<protein>
    <submittedName>
        <fullName evidence="2">Uncharacterized protein</fullName>
    </submittedName>
</protein>